<dbReference type="PANTHER" id="PTHR30399:SF1">
    <property type="entry name" value="UTP PYROPHOSPHATASE"/>
    <property type="match status" value="1"/>
</dbReference>
<sequence>MSFEFSVKRQARKTMALHVLEDASVEVRVPKWLAKREIERFVSERRDWVLKQQQQRRQALANKPGFTHGELQPYLGERYPLQIKAAARNCVSLQDGHFKVAATLPQDQAHIKNCLTEWYRAQGKVYFLQRLQFYFPQLPINKAMPQLKLRVMKRRWGSCSSAGVITLNVELMKYPQACIDYVVVHELCHMLEMNHSRRFYQYLASIFPDWRQRELLLEQLAQ</sequence>
<gene>
    <name evidence="2" type="ORF">O0V09_16670</name>
</gene>
<evidence type="ECO:0000313" key="3">
    <source>
        <dbReference type="Proteomes" id="UP001069090"/>
    </source>
</evidence>
<dbReference type="AlphaFoldDB" id="A0A9J6RQ58"/>
<keyword evidence="2" id="KW-0482">Metalloprotease</keyword>
<dbReference type="Gene3D" id="3.30.2010.10">
    <property type="entry name" value="Metalloproteases ('zincins'), catalytic domain"/>
    <property type="match status" value="1"/>
</dbReference>
<comment type="caution">
    <text evidence="2">The sequence shown here is derived from an EMBL/GenBank/DDBJ whole genome shotgun (WGS) entry which is preliminary data.</text>
</comment>
<evidence type="ECO:0000259" key="1">
    <source>
        <dbReference type="Pfam" id="PF01863"/>
    </source>
</evidence>
<keyword evidence="3" id="KW-1185">Reference proteome</keyword>
<evidence type="ECO:0000313" key="2">
    <source>
        <dbReference type="EMBL" id="MCZ0866846.1"/>
    </source>
</evidence>
<protein>
    <submittedName>
        <fullName evidence="2">SprT family zinc-dependent metalloprotease</fullName>
    </submittedName>
</protein>
<dbReference type="GO" id="GO:0008237">
    <property type="term" value="F:metallopeptidase activity"/>
    <property type="evidence" value="ECO:0007669"/>
    <property type="project" value="UniProtKB-KW"/>
</dbReference>
<name>A0A9J6RQ58_9GAMM</name>
<accession>A0A9J6RQ58</accession>
<proteinExistence type="predicted"/>
<keyword evidence="2" id="KW-0645">Protease</keyword>
<dbReference type="Proteomes" id="UP001069090">
    <property type="component" value="Unassembled WGS sequence"/>
</dbReference>
<dbReference type="RefSeq" id="WP_258332796.1">
    <property type="nucleotide sequence ID" value="NZ_JAPTGG010000017.1"/>
</dbReference>
<dbReference type="Pfam" id="PF01863">
    <property type="entry name" value="YgjP-like"/>
    <property type="match status" value="1"/>
</dbReference>
<dbReference type="EMBL" id="JAPTGG010000017">
    <property type="protein sequence ID" value="MCZ0866846.1"/>
    <property type="molecule type" value="Genomic_DNA"/>
</dbReference>
<organism evidence="2 3">
    <name type="scientific">Dasania phycosphaerae</name>
    <dbReference type="NCBI Taxonomy" id="2950436"/>
    <lineage>
        <taxon>Bacteria</taxon>
        <taxon>Pseudomonadati</taxon>
        <taxon>Pseudomonadota</taxon>
        <taxon>Gammaproteobacteria</taxon>
        <taxon>Cellvibrionales</taxon>
        <taxon>Spongiibacteraceae</taxon>
        <taxon>Dasania</taxon>
    </lineage>
</organism>
<dbReference type="InterPro" id="IPR002725">
    <property type="entry name" value="YgjP-like_metallopeptidase"/>
</dbReference>
<dbReference type="InterPro" id="IPR053136">
    <property type="entry name" value="UTP_pyrophosphatase-like"/>
</dbReference>
<feature type="domain" description="YgjP-like metallopeptidase" evidence="1">
    <location>
        <begin position="13"/>
        <end position="218"/>
    </location>
</feature>
<dbReference type="PANTHER" id="PTHR30399">
    <property type="entry name" value="UNCHARACTERIZED PROTEIN YGJP"/>
    <property type="match status" value="1"/>
</dbReference>
<keyword evidence="2" id="KW-0378">Hydrolase</keyword>
<reference evidence="2 3" key="1">
    <citation type="submission" date="2022-12" db="EMBL/GenBank/DDBJ databases">
        <title>Dasania phycosphaerae sp. nov., isolated from particulate material of the south coast of Korea.</title>
        <authorList>
            <person name="Jiang Y."/>
        </authorList>
    </citation>
    <scope>NUCLEOTIDE SEQUENCE [LARGE SCALE GENOMIC DNA]</scope>
    <source>
        <strain evidence="2 3">GY-19</strain>
    </source>
</reference>
<dbReference type="CDD" id="cd07344">
    <property type="entry name" value="M48_yhfN_like"/>
    <property type="match status" value="1"/>
</dbReference>